<protein>
    <submittedName>
        <fullName evidence="2">Uncharacterized protein</fullName>
    </submittedName>
</protein>
<proteinExistence type="predicted"/>
<keyword evidence="1" id="KW-0812">Transmembrane</keyword>
<feature type="transmembrane region" description="Helical" evidence="1">
    <location>
        <begin position="15"/>
        <end position="36"/>
    </location>
</feature>
<dbReference type="AlphaFoldDB" id="A0A0F9C5K4"/>
<dbReference type="EMBL" id="LAZR01037673">
    <property type="protein sequence ID" value="KKL21587.1"/>
    <property type="molecule type" value="Genomic_DNA"/>
</dbReference>
<keyword evidence="1" id="KW-0472">Membrane</keyword>
<feature type="non-terminal residue" evidence="2">
    <location>
        <position position="460"/>
    </location>
</feature>
<name>A0A0F9C5K4_9ZZZZ</name>
<reference evidence="2" key="1">
    <citation type="journal article" date="2015" name="Nature">
        <title>Complex archaea that bridge the gap between prokaryotes and eukaryotes.</title>
        <authorList>
            <person name="Spang A."/>
            <person name="Saw J.H."/>
            <person name="Jorgensen S.L."/>
            <person name="Zaremba-Niedzwiedzka K."/>
            <person name="Martijn J."/>
            <person name="Lind A.E."/>
            <person name="van Eijk R."/>
            <person name="Schleper C."/>
            <person name="Guy L."/>
            <person name="Ettema T.J."/>
        </authorList>
    </citation>
    <scope>NUCLEOTIDE SEQUENCE</scope>
</reference>
<keyword evidence="1" id="KW-1133">Transmembrane helix</keyword>
<gene>
    <name evidence="2" type="ORF">LCGC14_2443980</name>
</gene>
<evidence type="ECO:0000256" key="1">
    <source>
        <dbReference type="SAM" id="Phobius"/>
    </source>
</evidence>
<sequence length="460" mass="46193">MVNQRSSKLNSSNPIAILGGVVILVAMLLVALALALNTSSASVGNRIDFAVNSTPVAQRAGVDLIQGTAVTITAVDGGIGDDVAYTINSTGGGEDLSTTLGIGNTTGGFDISMSGAGDTLNFSRTLTLVVDALTQTVGTGIAQIPNLAGATDQLLLEDLAQIITNKTISGASNTITNIDISTGTNLTASNGASLVGDDIQTALGTSVSLTTEVTGILAIGNGGTGSSTAGGARTNLNVDAAGTDNSTNVTLLGTPDYITISGQAITRNLIDLSADVTGTLAVSSGGTGAITFTNAGVLIGNSTSAVQVTTAGTSGQVLTSNGAGVDPTFQAAAGGGLTEADQWRLTTPFTGDAAPIASNLERVDTAGFGLLGSGMSEASGIFTFPSTGYWLVEFDTAIDGASVNGDIATAIYTTVNNSTYIKATEARSGVVNNQDRHSQSKFLFDVTSTTTHKVRFDLER</sequence>
<accession>A0A0F9C5K4</accession>
<organism evidence="2">
    <name type="scientific">marine sediment metagenome</name>
    <dbReference type="NCBI Taxonomy" id="412755"/>
    <lineage>
        <taxon>unclassified sequences</taxon>
        <taxon>metagenomes</taxon>
        <taxon>ecological metagenomes</taxon>
    </lineage>
</organism>
<comment type="caution">
    <text evidence="2">The sequence shown here is derived from an EMBL/GenBank/DDBJ whole genome shotgun (WGS) entry which is preliminary data.</text>
</comment>
<evidence type="ECO:0000313" key="2">
    <source>
        <dbReference type="EMBL" id="KKL21587.1"/>
    </source>
</evidence>